<feature type="transmembrane region" description="Helical" evidence="4">
    <location>
        <begin position="222"/>
        <end position="241"/>
    </location>
</feature>
<feature type="transmembrane region" description="Helical" evidence="4">
    <location>
        <begin position="253"/>
        <end position="273"/>
    </location>
</feature>
<feature type="transmembrane region" description="Helical" evidence="4">
    <location>
        <begin position="332"/>
        <end position="351"/>
    </location>
</feature>
<feature type="transmembrane region" description="Helical" evidence="4">
    <location>
        <begin position="397"/>
        <end position="424"/>
    </location>
</feature>
<reference evidence="6" key="1">
    <citation type="submission" date="2023-11" db="EMBL/GenBank/DDBJ databases">
        <authorList>
            <person name="Alioto T."/>
            <person name="Alioto T."/>
            <person name="Gomez Garrido J."/>
        </authorList>
    </citation>
    <scope>NUCLEOTIDE SEQUENCE</scope>
</reference>
<feature type="domain" description="Major facilitator superfamily (MFS) profile" evidence="5">
    <location>
        <begin position="96"/>
        <end position="491"/>
    </location>
</feature>
<dbReference type="GO" id="GO:0016020">
    <property type="term" value="C:membrane"/>
    <property type="evidence" value="ECO:0007669"/>
    <property type="project" value="UniProtKB-SubCell"/>
</dbReference>
<dbReference type="PANTHER" id="PTHR11360:SF177">
    <property type="entry name" value="RIBOFLAVIN TRANSPORTER MCH5"/>
    <property type="match status" value="1"/>
</dbReference>
<dbReference type="InterPro" id="IPR036259">
    <property type="entry name" value="MFS_trans_sf"/>
</dbReference>
<evidence type="ECO:0000259" key="5">
    <source>
        <dbReference type="PROSITE" id="PS50850"/>
    </source>
</evidence>
<gene>
    <name evidence="6" type="ORF">LECACI_7A000204</name>
</gene>
<evidence type="ECO:0000313" key="7">
    <source>
        <dbReference type="Proteomes" id="UP001296104"/>
    </source>
</evidence>
<feature type="transmembrane region" description="Helical" evidence="4">
    <location>
        <begin position="94"/>
        <end position="115"/>
    </location>
</feature>
<feature type="region of interest" description="Disordered" evidence="3">
    <location>
        <begin position="1"/>
        <end position="48"/>
    </location>
</feature>
<dbReference type="Pfam" id="PF07690">
    <property type="entry name" value="MFS_1"/>
    <property type="match status" value="1"/>
</dbReference>
<name>A0AAI8YP94_9PEZI</name>
<comment type="caution">
    <text evidence="6">The sequence shown here is derived from an EMBL/GenBank/DDBJ whole genome shotgun (WGS) entry which is preliminary data.</text>
</comment>
<dbReference type="CDD" id="cd17352">
    <property type="entry name" value="MFS_MCT_SLC16"/>
    <property type="match status" value="1"/>
</dbReference>
<dbReference type="AlphaFoldDB" id="A0AAI8YP94"/>
<dbReference type="InterPro" id="IPR011701">
    <property type="entry name" value="MFS"/>
</dbReference>
<sequence>MSAQYKGSKPGLKTIGSREFEEKTTASFSHSATTDPERCLPSQTPFSAHQATVEDEEKAIRVPSYAGGNQLALTATRSTQEGFGSEYPEGGLQAWLVVFASFCGLLAALGIMNTIGVYQSYIADNQLAGYSESTVGWISSIYVFLSFGGGLIIGPVFDKYGPRLLVLLGSVCIMLCMMLLGVCTQYWHFILVFGILGGTGTSLIFTPAIASIGHFFLVKRGNATGLAATGGAVGGVIFPLMLQSLFPRVGWGWATRAQGFLFLGLLIPMNVFTRSRLPPKEKASVLPDFRIFRNVDFALVTVGTYFMEWGLFAPITYITSYSLASGAMSPEFAYQIIAIFNAGSAVGRWIPGLLADKIGRFNAILAALLLCTASSLALWLPATVLSASENPATHNNAVFGLTVTFCVLFGFGSGSNISLTPVAVGMLCDTEEYGRYYSTCYCIVSLGTLTGIPIAGALISACDGAYWGVALFTGLCYIIALAAFTAVRTTKVGWKVTAKY</sequence>
<dbReference type="Gene3D" id="1.20.1250.20">
    <property type="entry name" value="MFS general substrate transporter like domains"/>
    <property type="match status" value="2"/>
</dbReference>
<feature type="transmembrane region" description="Helical" evidence="4">
    <location>
        <begin position="363"/>
        <end position="385"/>
    </location>
</feature>
<keyword evidence="7" id="KW-1185">Reference proteome</keyword>
<evidence type="ECO:0000256" key="4">
    <source>
        <dbReference type="SAM" id="Phobius"/>
    </source>
</evidence>
<dbReference type="PROSITE" id="PS50850">
    <property type="entry name" value="MFS"/>
    <property type="match status" value="1"/>
</dbReference>
<dbReference type="SUPFAM" id="SSF103473">
    <property type="entry name" value="MFS general substrate transporter"/>
    <property type="match status" value="1"/>
</dbReference>
<dbReference type="InterPro" id="IPR050327">
    <property type="entry name" value="Proton-linked_MCT"/>
</dbReference>
<dbReference type="InterPro" id="IPR020846">
    <property type="entry name" value="MFS_dom"/>
</dbReference>
<feature type="transmembrane region" description="Helical" evidence="4">
    <location>
        <begin position="188"/>
        <end position="210"/>
    </location>
</feature>
<feature type="transmembrane region" description="Helical" evidence="4">
    <location>
        <begin position="436"/>
        <end position="459"/>
    </location>
</feature>
<keyword evidence="4" id="KW-0472">Membrane</keyword>
<feature type="compositionally biased region" description="Polar residues" evidence="3">
    <location>
        <begin position="25"/>
        <end position="34"/>
    </location>
</feature>
<keyword evidence="4" id="KW-0812">Transmembrane</keyword>
<keyword evidence="4" id="KW-1133">Transmembrane helix</keyword>
<feature type="transmembrane region" description="Helical" evidence="4">
    <location>
        <begin position="465"/>
        <end position="487"/>
    </location>
</feature>
<feature type="transmembrane region" description="Helical" evidence="4">
    <location>
        <begin position="164"/>
        <end position="182"/>
    </location>
</feature>
<evidence type="ECO:0000256" key="1">
    <source>
        <dbReference type="ARBA" id="ARBA00004141"/>
    </source>
</evidence>
<organism evidence="6 7">
    <name type="scientific">Lecanosticta acicola</name>
    <dbReference type="NCBI Taxonomy" id="111012"/>
    <lineage>
        <taxon>Eukaryota</taxon>
        <taxon>Fungi</taxon>
        <taxon>Dikarya</taxon>
        <taxon>Ascomycota</taxon>
        <taxon>Pezizomycotina</taxon>
        <taxon>Dothideomycetes</taxon>
        <taxon>Dothideomycetidae</taxon>
        <taxon>Mycosphaerellales</taxon>
        <taxon>Mycosphaerellaceae</taxon>
        <taxon>Lecanosticta</taxon>
    </lineage>
</organism>
<comment type="similarity">
    <text evidence="2">Belongs to the major facilitator superfamily. Monocarboxylate porter (TC 2.A.1.13) family.</text>
</comment>
<accession>A0AAI8YP94</accession>
<dbReference type="GO" id="GO:0022857">
    <property type="term" value="F:transmembrane transporter activity"/>
    <property type="evidence" value="ECO:0007669"/>
    <property type="project" value="InterPro"/>
</dbReference>
<evidence type="ECO:0000313" key="6">
    <source>
        <dbReference type="EMBL" id="CAK3753286.1"/>
    </source>
</evidence>
<protein>
    <submittedName>
        <fullName evidence="6">MFS general substrate transporter</fullName>
    </submittedName>
</protein>
<feature type="transmembrane region" description="Helical" evidence="4">
    <location>
        <begin position="294"/>
        <end position="312"/>
    </location>
</feature>
<feature type="transmembrane region" description="Helical" evidence="4">
    <location>
        <begin position="135"/>
        <end position="157"/>
    </location>
</feature>
<evidence type="ECO:0000256" key="3">
    <source>
        <dbReference type="SAM" id="MobiDB-lite"/>
    </source>
</evidence>
<proteinExistence type="inferred from homology"/>
<dbReference type="Proteomes" id="UP001296104">
    <property type="component" value="Unassembled WGS sequence"/>
</dbReference>
<dbReference type="EMBL" id="CAVMBE010000001">
    <property type="protein sequence ID" value="CAK3753286.1"/>
    <property type="molecule type" value="Genomic_DNA"/>
</dbReference>
<dbReference type="PANTHER" id="PTHR11360">
    <property type="entry name" value="MONOCARBOXYLATE TRANSPORTER"/>
    <property type="match status" value="1"/>
</dbReference>
<evidence type="ECO:0000256" key="2">
    <source>
        <dbReference type="ARBA" id="ARBA00006727"/>
    </source>
</evidence>
<comment type="subcellular location">
    <subcellularLocation>
        <location evidence="1">Membrane</location>
        <topology evidence="1">Multi-pass membrane protein</topology>
    </subcellularLocation>
</comment>